<comment type="caution">
    <text evidence="2">The sequence shown here is derived from an EMBL/GenBank/DDBJ whole genome shotgun (WGS) entry which is preliminary data.</text>
</comment>
<evidence type="ECO:0000313" key="2">
    <source>
        <dbReference type="EMBL" id="MED6241425.1"/>
    </source>
</evidence>
<sequence length="146" mass="17798">MLTENMSRGFFFKLIRLKSVFQKIFHVKIQVFIRSTFPEFPVFNFPLKYKILMFSIDLWHILLGFKYVPCQNKKLWTAKRKEERPRKGKNIERLAIMLEREVGHKERRIQLKGARVQECRDRKKKGKEGNNLGHEEEQTFRLWDRE</sequence>
<protein>
    <submittedName>
        <fullName evidence="2">Uncharacterized protein</fullName>
    </submittedName>
</protein>
<name>A0ABU7AVN6_9TELE</name>
<keyword evidence="3" id="KW-1185">Reference proteome</keyword>
<proteinExistence type="predicted"/>
<reference evidence="2 3" key="1">
    <citation type="submission" date="2021-07" db="EMBL/GenBank/DDBJ databases">
        <authorList>
            <person name="Palmer J.M."/>
        </authorList>
    </citation>
    <scope>NUCLEOTIDE SEQUENCE [LARGE SCALE GENOMIC DNA]</scope>
    <source>
        <strain evidence="2 3">AT_MEX2019</strain>
        <tissue evidence="2">Muscle</tissue>
    </source>
</reference>
<feature type="compositionally biased region" description="Basic and acidic residues" evidence="1">
    <location>
        <begin position="133"/>
        <end position="146"/>
    </location>
</feature>
<dbReference type="Proteomes" id="UP001345963">
    <property type="component" value="Unassembled WGS sequence"/>
</dbReference>
<evidence type="ECO:0000313" key="3">
    <source>
        <dbReference type="Proteomes" id="UP001345963"/>
    </source>
</evidence>
<accession>A0ABU7AVN6</accession>
<dbReference type="EMBL" id="JAHUTI010029798">
    <property type="protein sequence ID" value="MED6241425.1"/>
    <property type="molecule type" value="Genomic_DNA"/>
</dbReference>
<gene>
    <name evidence="2" type="ORF">ATANTOWER_014083</name>
</gene>
<feature type="region of interest" description="Disordered" evidence="1">
    <location>
        <begin position="120"/>
        <end position="146"/>
    </location>
</feature>
<evidence type="ECO:0000256" key="1">
    <source>
        <dbReference type="SAM" id="MobiDB-lite"/>
    </source>
</evidence>
<organism evidence="2 3">
    <name type="scientific">Ataeniobius toweri</name>
    <dbReference type="NCBI Taxonomy" id="208326"/>
    <lineage>
        <taxon>Eukaryota</taxon>
        <taxon>Metazoa</taxon>
        <taxon>Chordata</taxon>
        <taxon>Craniata</taxon>
        <taxon>Vertebrata</taxon>
        <taxon>Euteleostomi</taxon>
        <taxon>Actinopterygii</taxon>
        <taxon>Neopterygii</taxon>
        <taxon>Teleostei</taxon>
        <taxon>Neoteleostei</taxon>
        <taxon>Acanthomorphata</taxon>
        <taxon>Ovalentaria</taxon>
        <taxon>Atherinomorphae</taxon>
        <taxon>Cyprinodontiformes</taxon>
        <taxon>Goodeidae</taxon>
        <taxon>Ataeniobius</taxon>
    </lineage>
</organism>